<dbReference type="GeneID" id="10499658"/>
<evidence type="ECO:0000313" key="2">
    <source>
        <dbReference type="Proteomes" id="UP000001064"/>
    </source>
</evidence>
<proteinExistence type="predicted"/>
<gene>
    <name evidence="1" type="ORF">DICPUDRAFT_149841</name>
</gene>
<keyword evidence="2" id="KW-1185">Reference proteome</keyword>
<organism evidence="1 2">
    <name type="scientific">Dictyostelium purpureum</name>
    <name type="common">Slime mold</name>
    <dbReference type="NCBI Taxonomy" id="5786"/>
    <lineage>
        <taxon>Eukaryota</taxon>
        <taxon>Amoebozoa</taxon>
        <taxon>Evosea</taxon>
        <taxon>Eumycetozoa</taxon>
        <taxon>Dictyostelia</taxon>
        <taxon>Dictyosteliales</taxon>
        <taxon>Dictyosteliaceae</taxon>
        <taxon>Dictyostelium</taxon>
    </lineage>
</organism>
<sequence>MDNNQDSNILRLVVSSVSINLIHCLNNKYDKNKEKILQRQQDPSVQSEY</sequence>
<dbReference type="VEuPathDB" id="AmoebaDB:DICPUDRAFT_149841"/>
<protein>
    <submittedName>
        <fullName evidence="1">Uncharacterized protein</fullName>
    </submittedName>
</protein>
<dbReference type="InParanoid" id="F0ZES9"/>
<evidence type="ECO:0000313" key="1">
    <source>
        <dbReference type="EMBL" id="EGC37525.1"/>
    </source>
</evidence>
<reference evidence="2" key="1">
    <citation type="journal article" date="2011" name="Genome Biol.">
        <title>Comparative genomics of the social amoebae Dictyostelium discoideum and Dictyostelium purpureum.</title>
        <authorList>
            <consortium name="US DOE Joint Genome Institute (JGI-PGF)"/>
            <person name="Sucgang R."/>
            <person name="Kuo A."/>
            <person name="Tian X."/>
            <person name="Salerno W."/>
            <person name="Parikh A."/>
            <person name="Feasley C.L."/>
            <person name="Dalin E."/>
            <person name="Tu H."/>
            <person name="Huang E."/>
            <person name="Barry K."/>
            <person name="Lindquist E."/>
            <person name="Shapiro H."/>
            <person name="Bruce D."/>
            <person name="Schmutz J."/>
            <person name="Salamov A."/>
            <person name="Fey P."/>
            <person name="Gaudet P."/>
            <person name="Anjard C."/>
            <person name="Babu M.M."/>
            <person name="Basu S."/>
            <person name="Bushmanova Y."/>
            <person name="van der Wel H."/>
            <person name="Katoh-Kurasawa M."/>
            <person name="Dinh C."/>
            <person name="Coutinho P.M."/>
            <person name="Saito T."/>
            <person name="Elias M."/>
            <person name="Schaap P."/>
            <person name="Kay R.R."/>
            <person name="Henrissat B."/>
            <person name="Eichinger L."/>
            <person name="Rivero F."/>
            <person name="Putnam N.H."/>
            <person name="West C.M."/>
            <person name="Loomis W.F."/>
            <person name="Chisholm R.L."/>
            <person name="Shaulsky G."/>
            <person name="Strassmann J.E."/>
            <person name="Queller D.C."/>
            <person name="Kuspa A."/>
            <person name="Grigoriev I.V."/>
        </authorList>
    </citation>
    <scope>NUCLEOTIDE SEQUENCE [LARGE SCALE GENOMIC DNA]</scope>
    <source>
        <strain evidence="2">QSDP1</strain>
    </source>
</reference>
<dbReference type="KEGG" id="dpp:DICPUDRAFT_149841"/>
<dbReference type="Proteomes" id="UP000001064">
    <property type="component" value="Unassembled WGS sequence"/>
</dbReference>
<dbReference type="AlphaFoldDB" id="F0ZES9"/>
<dbReference type="RefSeq" id="XP_003285916.1">
    <property type="nucleotide sequence ID" value="XM_003285868.1"/>
</dbReference>
<dbReference type="EMBL" id="GL870997">
    <property type="protein sequence ID" value="EGC37525.1"/>
    <property type="molecule type" value="Genomic_DNA"/>
</dbReference>
<accession>F0ZES9</accession>
<name>F0ZES9_DICPU</name>